<dbReference type="Gene3D" id="3.30.360.10">
    <property type="entry name" value="Dihydrodipicolinate Reductase, domain 2"/>
    <property type="match status" value="1"/>
</dbReference>
<dbReference type="PRINTS" id="PR01775">
    <property type="entry name" value="GLFROXRDTASE"/>
</dbReference>
<dbReference type="Proteomes" id="UP000886893">
    <property type="component" value="Unassembled WGS sequence"/>
</dbReference>
<dbReference type="InterPro" id="IPR052515">
    <property type="entry name" value="Gfo/Idh/MocA_Oxidoreductase"/>
</dbReference>
<name>A0A9D1KAH2_9FIRM</name>
<dbReference type="AlphaFoldDB" id="A0A9D1KAH2"/>
<dbReference type="EMBL" id="DVKI01000158">
    <property type="protein sequence ID" value="HIT17724.1"/>
    <property type="molecule type" value="Genomic_DNA"/>
</dbReference>
<evidence type="ECO:0000313" key="5">
    <source>
        <dbReference type="Proteomes" id="UP000886893"/>
    </source>
</evidence>
<dbReference type="InterPro" id="IPR000683">
    <property type="entry name" value="Gfo/Idh/MocA-like_OxRdtase_N"/>
</dbReference>
<gene>
    <name evidence="4" type="ORF">IAD04_05065</name>
</gene>
<reference evidence="4" key="1">
    <citation type="submission" date="2020-10" db="EMBL/GenBank/DDBJ databases">
        <authorList>
            <person name="Gilroy R."/>
        </authorList>
    </citation>
    <scope>NUCLEOTIDE SEQUENCE</scope>
    <source>
        <strain evidence="4">14508</strain>
    </source>
</reference>
<sequence>MDKKLKVAIIGCGNISHSHTQAYQKNPNVEIVACCDINEQRAKDYAKTYNIPHAFGSVDEMLKMKEIDAVSVCVWNNGHCPETIKALNAKKHVLCEKPLAMNTEQALEMQEAAKKNNRLLMVGFVKRYASTTKVFNDFKDAGTFGDIYLIKAHYLRRIGNPGGWFADKKRSGGGPLIDLGVHIIDLSRFLLGGPKPISVYGATFNKLGMKKHIKGVSHWHPMDYSDDDVCTVEDSVVAMIRFDNGSVLEVEASFTLDLKEGQTSIEIFGDKGGALVEPNLEIYKDMNDYMVNITPVIDNNANVFGSMFQNEIDHFVDCVLNNKPCISPVEDGVELMRILDAIYESAKTGHEVVIKR</sequence>
<dbReference type="PANTHER" id="PTHR43249">
    <property type="entry name" value="UDP-N-ACETYL-2-AMINO-2-DEOXY-D-GLUCURONATE OXIDASE"/>
    <property type="match status" value="1"/>
</dbReference>
<evidence type="ECO:0000259" key="2">
    <source>
        <dbReference type="Pfam" id="PF01408"/>
    </source>
</evidence>
<comment type="caution">
    <text evidence="4">The sequence shown here is derived from an EMBL/GenBank/DDBJ whole genome shotgun (WGS) entry which is preliminary data.</text>
</comment>
<dbReference type="InterPro" id="IPR008354">
    <property type="entry name" value="Glc-Fru_OxRdtase_bac"/>
</dbReference>
<evidence type="ECO:0000259" key="3">
    <source>
        <dbReference type="Pfam" id="PF02894"/>
    </source>
</evidence>
<organism evidence="4 5">
    <name type="scientific">Candidatus Caccosoma faecigallinarum</name>
    <dbReference type="NCBI Taxonomy" id="2840720"/>
    <lineage>
        <taxon>Bacteria</taxon>
        <taxon>Bacillati</taxon>
        <taxon>Bacillota</taxon>
        <taxon>Bacillota incertae sedis</taxon>
        <taxon>Candidatus Caccosoma</taxon>
    </lineage>
</organism>
<dbReference type="Pfam" id="PF01408">
    <property type="entry name" value="GFO_IDH_MocA"/>
    <property type="match status" value="1"/>
</dbReference>
<dbReference type="PANTHER" id="PTHR43249:SF1">
    <property type="entry name" value="D-GLUCOSIDE 3-DEHYDROGENASE"/>
    <property type="match status" value="1"/>
</dbReference>
<feature type="domain" description="Gfo/Idh/MocA-like oxidoreductase C-terminal" evidence="3">
    <location>
        <begin position="141"/>
        <end position="352"/>
    </location>
</feature>
<dbReference type="InterPro" id="IPR004104">
    <property type="entry name" value="Gfo/Idh/MocA-like_OxRdtase_C"/>
</dbReference>
<dbReference type="Gene3D" id="3.40.50.720">
    <property type="entry name" value="NAD(P)-binding Rossmann-like Domain"/>
    <property type="match status" value="1"/>
</dbReference>
<feature type="domain" description="Gfo/Idh/MocA-like oxidoreductase N-terminal" evidence="2">
    <location>
        <begin position="5"/>
        <end position="124"/>
    </location>
</feature>
<reference evidence="4" key="2">
    <citation type="journal article" date="2021" name="PeerJ">
        <title>Extensive microbial diversity within the chicken gut microbiome revealed by metagenomics and culture.</title>
        <authorList>
            <person name="Gilroy R."/>
            <person name="Ravi A."/>
            <person name="Getino M."/>
            <person name="Pursley I."/>
            <person name="Horton D.L."/>
            <person name="Alikhan N.F."/>
            <person name="Baker D."/>
            <person name="Gharbi K."/>
            <person name="Hall N."/>
            <person name="Watson M."/>
            <person name="Adriaenssens E.M."/>
            <person name="Foster-Nyarko E."/>
            <person name="Jarju S."/>
            <person name="Secka A."/>
            <person name="Antonio M."/>
            <person name="Oren A."/>
            <person name="Chaudhuri R.R."/>
            <person name="La Ragione R."/>
            <person name="Hildebrand F."/>
            <person name="Pallen M.J."/>
        </authorList>
    </citation>
    <scope>NUCLEOTIDE SEQUENCE</scope>
    <source>
        <strain evidence="4">14508</strain>
    </source>
</reference>
<protein>
    <submittedName>
        <fullName evidence="4">Gfo/Idh/MocA family oxidoreductase</fullName>
    </submittedName>
</protein>
<dbReference type="SUPFAM" id="SSF51735">
    <property type="entry name" value="NAD(P)-binding Rossmann-fold domains"/>
    <property type="match status" value="1"/>
</dbReference>
<dbReference type="GO" id="GO:0000166">
    <property type="term" value="F:nucleotide binding"/>
    <property type="evidence" value="ECO:0007669"/>
    <property type="project" value="InterPro"/>
</dbReference>
<dbReference type="InterPro" id="IPR036291">
    <property type="entry name" value="NAD(P)-bd_dom_sf"/>
</dbReference>
<dbReference type="Pfam" id="PF02894">
    <property type="entry name" value="GFO_IDH_MocA_C"/>
    <property type="match status" value="1"/>
</dbReference>
<evidence type="ECO:0000256" key="1">
    <source>
        <dbReference type="ARBA" id="ARBA00010928"/>
    </source>
</evidence>
<evidence type="ECO:0000313" key="4">
    <source>
        <dbReference type="EMBL" id="HIT17724.1"/>
    </source>
</evidence>
<comment type="similarity">
    <text evidence="1">Belongs to the Gfo/Idh/MocA family.</text>
</comment>
<accession>A0A9D1KAH2</accession>
<dbReference type="SUPFAM" id="SSF55347">
    <property type="entry name" value="Glyceraldehyde-3-phosphate dehydrogenase-like, C-terminal domain"/>
    <property type="match status" value="1"/>
</dbReference>
<proteinExistence type="inferred from homology"/>